<sequence>MSYNTKLFKRVISHTKYLKLGVSYLSDYIEQHTYHGTTTVGITCTDGVVLCADMRASAGYFIANNNTMKIQKIDNHAGMTIAGGVADAQNVTDMLRYHSNIHRIEKQEYLPIKSLARLASLIFFQNRYYPFIADILVGGYDQQGPALYNIDMFGSLDKKTYVTTGSGSPVAYGLLESEYRDGLTVEEGKVVALRAVKAAITRNIGTGDGINVAIIDKQGYRLLTKEQKKAIITL</sequence>
<keyword evidence="6 9" id="KW-0068">Autocatalytic cleavage</keyword>
<dbReference type="FunFam" id="3.60.20.10:FF:000049">
    <property type="entry name" value="Proteasome subunit beta"/>
    <property type="match status" value="1"/>
</dbReference>
<evidence type="ECO:0000256" key="3">
    <source>
        <dbReference type="ARBA" id="ARBA00022670"/>
    </source>
</evidence>
<protein>
    <recommendedName>
        <fullName evidence="9">Proteasome subunit beta</fullName>
        <ecNumber evidence="9">3.4.25.1</ecNumber>
    </recommendedName>
    <alternativeName>
        <fullName evidence="9">20S proteasome beta subunit</fullName>
    </alternativeName>
    <alternativeName>
        <fullName evidence="9">Proteasome core protein PsmB</fullName>
    </alternativeName>
</protein>
<name>A0A2H1EFH4_9ARCH</name>
<dbReference type="Proteomes" id="UP000232412">
    <property type="component" value="Unassembled WGS sequence"/>
</dbReference>
<dbReference type="NCBIfam" id="TIGR03634">
    <property type="entry name" value="arc_protsome_B"/>
    <property type="match status" value="1"/>
</dbReference>
<keyword evidence="2 9" id="KW-0963">Cytoplasm</keyword>
<comment type="function">
    <text evidence="9">Component of the proteasome core, a large protease complex with broad specificity involved in protein degradation.</text>
</comment>
<keyword evidence="4 9" id="KW-0888">Threonine protease</keyword>
<dbReference type="EC" id="3.4.25.1" evidence="9"/>
<evidence type="ECO:0000256" key="7">
    <source>
        <dbReference type="ARBA" id="ARBA00022942"/>
    </source>
</evidence>
<comment type="subcellular location">
    <subcellularLocation>
        <location evidence="9">Cytoplasm</location>
    </subcellularLocation>
</comment>
<dbReference type="GO" id="GO:0005737">
    <property type="term" value="C:cytoplasm"/>
    <property type="evidence" value="ECO:0007669"/>
    <property type="project" value="UniProtKB-SubCell"/>
</dbReference>
<evidence type="ECO:0000313" key="12">
    <source>
        <dbReference type="Proteomes" id="UP000232412"/>
    </source>
</evidence>
<evidence type="ECO:0000256" key="4">
    <source>
        <dbReference type="ARBA" id="ARBA00022698"/>
    </source>
</evidence>
<keyword evidence="5 9" id="KW-0378">Hydrolase</keyword>
<dbReference type="InterPro" id="IPR016050">
    <property type="entry name" value="Proteasome_bsu_CS"/>
</dbReference>
<evidence type="ECO:0000256" key="9">
    <source>
        <dbReference type="HAMAP-Rule" id="MF_02113"/>
    </source>
</evidence>
<dbReference type="InterPro" id="IPR023333">
    <property type="entry name" value="Proteasome_suB-type"/>
</dbReference>
<keyword evidence="8 9" id="KW-0865">Zymogen</keyword>
<dbReference type="Gene3D" id="3.60.20.10">
    <property type="entry name" value="Glutamine Phosphoribosylpyrophosphate, subunit 1, domain 1"/>
    <property type="match status" value="1"/>
</dbReference>
<proteinExistence type="inferred from homology"/>
<organism evidence="11 12">
    <name type="scientific">Nitrosotalea sinensis</name>
    <dbReference type="NCBI Taxonomy" id="1499975"/>
    <lineage>
        <taxon>Archaea</taxon>
        <taxon>Nitrososphaerota</taxon>
        <taxon>Nitrososphaeria</taxon>
        <taxon>Nitrosotaleales</taxon>
        <taxon>Nitrosotaleaceae</taxon>
        <taxon>Nitrosotalea</taxon>
    </lineage>
</organism>
<dbReference type="PROSITE" id="PS51476">
    <property type="entry name" value="PROTEASOME_BETA_2"/>
    <property type="match status" value="1"/>
</dbReference>
<feature type="propeptide" id="PRO_5013974639" description="Removed in mature form; by autocatalysis" evidence="9">
    <location>
        <begin position="1"/>
        <end position="36"/>
    </location>
</feature>
<reference evidence="12" key="1">
    <citation type="submission" date="2016-12" db="EMBL/GenBank/DDBJ databases">
        <authorList>
            <person name="Herbold C."/>
        </authorList>
    </citation>
    <scope>NUCLEOTIDE SEQUENCE [LARGE SCALE GENOMIC DNA]</scope>
</reference>
<dbReference type="InterPro" id="IPR019983">
    <property type="entry name" value="Pept_T1A_Psome_bsu_arc"/>
</dbReference>
<accession>A0A2H1EFH4</accession>
<keyword evidence="3 9" id="KW-0645">Protease</keyword>
<comment type="activity regulation">
    <text evidence="9">The formation of the proteasomal ATPase PAN-20S proteasome complex, via the docking of the C-termini of PAN into the intersubunit pockets in the alpha-rings, triggers opening of the gate for substrate entry. Interconversion between the open-gate and close-gate conformations leads to a dynamic regulation of the 20S proteasome proteolysis activity.</text>
</comment>
<evidence type="ECO:0000256" key="2">
    <source>
        <dbReference type="ARBA" id="ARBA00022490"/>
    </source>
</evidence>
<evidence type="ECO:0000256" key="1">
    <source>
        <dbReference type="ARBA" id="ARBA00001198"/>
    </source>
</evidence>
<dbReference type="PANTHER" id="PTHR32194:SF0">
    <property type="entry name" value="ATP-DEPENDENT PROTEASE SUBUNIT HSLV"/>
    <property type="match status" value="1"/>
</dbReference>
<comment type="similarity">
    <text evidence="9">Belongs to the peptidase T1B family.</text>
</comment>
<keyword evidence="12" id="KW-1185">Reference proteome</keyword>
<dbReference type="InterPro" id="IPR029055">
    <property type="entry name" value="Ntn_hydrolases_N"/>
</dbReference>
<evidence type="ECO:0000256" key="6">
    <source>
        <dbReference type="ARBA" id="ARBA00022813"/>
    </source>
</evidence>
<dbReference type="SUPFAM" id="SSF56235">
    <property type="entry name" value="N-terminal nucleophile aminohydrolases (Ntn hydrolases)"/>
    <property type="match status" value="1"/>
</dbReference>
<dbReference type="PRINTS" id="PR00141">
    <property type="entry name" value="PROTEASOME"/>
</dbReference>
<evidence type="ECO:0000256" key="8">
    <source>
        <dbReference type="ARBA" id="ARBA00023145"/>
    </source>
</evidence>
<dbReference type="AlphaFoldDB" id="A0A2H1EFH4"/>
<dbReference type="EMBL" id="FRFC01000003">
    <property type="protein sequence ID" value="SHO43727.1"/>
    <property type="molecule type" value="Genomic_DNA"/>
</dbReference>
<dbReference type="InterPro" id="IPR001353">
    <property type="entry name" value="Proteasome_sua/b"/>
</dbReference>
<gene>
    <name evidence="9 11" type="primary">psmB</name>
    <name evidence="11" type="ORF">NSIN_20150</name>
</gene>
<keyword evidence="7 9" id="KW-0647">Proteasome</keyword>
<dbReference type="Pfam" id="PF00227">
    <property type="entry name" value="Proteasome"/>
    <property type="match status" value="1"/>
</dbReference>
<evidence type="ECO:0000313" key="11">
    <source>
        <dbReference type="EMBL" id="SHO43727.1"/>
    </source>
</evidence>
<comment type="subunit">
    <text evidence="9">The 20S proteasome core is composed of 14 alpha and 14 beta subunits that assemble into four stacked heptameric rings, resulting in a barrel-shaped structure. The two inner rings, each composed of seven catalytic beta subunits, are sandwiched by two outer rings, each composed of seven alpha subunits. The catalytic chamber with the active sites is on the inside of the barrel. Has a gated structure, the ends of the cylinder being occluded by the N-termini of the alpha-subunits. Is capped at one or both ends by the proteasome regulatory ATPase, PAN.</text>
</comment>
<dbReference type="PANTHER" id="PTHR32194">
    <property type="entry name" value="METALLOPROTEASE TLDD"/>
    <property type="match status" value="1"/>
</dbReference>
<dbReference type="HAMAP" id="MF_02113_A">
    <property type="entry name" value="Proteasome_B_A"/>
    <property type="match status" value="1"/>
</dbReference>
<evidence type="ECO:0000256" key="10">
    <source>
        <dbReference type="PIRSR" id="PIRSR600243-1"/>
    </source>
</evidence>
<evidence type="ECO:0000256" key="5">
    <source>
        <dbReference type="ARBA" id="ARBA00022801"/>
    </source>
</evidence>
<dbReference type="GO" id="GO:0010498">
    <property type="term" value="P:proteasomal protein catabolic process"/>
    <property type="evidence" value="ECO:0007669"/>
    <property type="project" value="UniProtKB-UniRule"/>
</dbReference>
<dbReference type="InterPro" id="IPR000243">
    <property type="entry name" value="Pept_T1A_subB"/>
</dbReference>
<dbReference type="PROSITE" id="PS00854">
    <property type="entry name" value="PROTEASOME_BETA_1"/>
    <property type="match status" value="1"/>
</dbReference>
<feature type="active site" description="Nucleophile" evidence="9 10">
    <location>
        <position position="37"/>
    </location>
</feature>
<feature type="chain" id="PRO_5023276058" description="Proteasome subunit beta" evidence="9">
    <location>
        <begin position="37"/>
        <end position="234"/>
    </location>
</feature>
<dbReference type="GO" id="GO:0019774">
    <property type="term" value="C:proteasome core complex, beta-subunit complex"/>
    <property type="evidence" value="ECO:0007669"/>
    <property type="project" value="UniProtKB-UniRule"/>
</dbReference>
<dbReference type="GO" id="GO:0004298">
    <property type="term" value="F:threonine-type endopeptidase activity"/>
    <property type="evidence" value="ECO:0007669"/>
    <property type="project" value="UniProtKB-UniRule"/>
</dbReference>
<comment type="catalytic activity">
    <reaction evidence="1 9">
        <text>Cleavage of peptide bonds with very broad specificity.</text>
        <dbReference type="EC" id="3.4.25.1"/>
    </reaction>
</comment>